<dbReference type="CDD" id="cd05907">
    <property type="entry name" value="VL_LC_FACS_like"/>
    <property type="match status" value="1"/>
</dbReference>
<keyword evidence="2" id="KW-0067">ATP-binding</keyword>
<evidence type="ECO:0000313" key="4">
    <source>
        <dbReference type="EMBL" id="RRC96211.1"/>
    </source>
</evidence>
<dbReference type="InterPro" id="IPR000873">
    <property type="entry name" value="AMP-dep_synth/lig_dom"/>
</dbReference>
<dbReference type="Pfam" id="PF23562">
    <property type="entry name" value="AMP-binding_C_3"/>
    <property type="match status" value="1"/>
</dbReference>
<dbReference type="RefSeq" id="WP_124867569.1">
    <property type="nucleotide sequence ID" value="NZ_RQZF01000001.1"/>
</dbReference>
<dbReference type="EMBL" id="RQZF01000001">
    <property type="protein sequence ID" value="RRC96211.1"/>
    <property type="molecule type" value="Genomic_DNA"/>
</dbReference>
<accession>A0A3P1SFZ3</accession>
<dbReference type="PROSITE" id="PS00455">
    <property type="entry name" value="AMP_BINDING"/>
    <property type="match status" value="1"/>
</dbReference>
<gene>
    <name evidence="4" type="ORF">EII11_00635</name>
</gene>
<comment type="caution">
    <text evidence="4">The sequence shown here is derived from an EMBL/GenBank/DDBJ whole genome shotgun (WGS) entry which is preliminary data.</text>
</comment>
<proteinExistence type="predicted"/>
<dbReference type="AlphaFoldDB" id="A0A3P1SFZ3"/>
<evidence type="ECO:0000256" key="1">
    <source>
        <dbReference type="ARBA" id="ARBA00022741"/>
    </source>
</evidence>
<sequence length="614" mass="65993">MKKHRDGSISQKARFTLQADDTIPSMLRKRAERHPDAVVVEKTSAVGARQPVTAADLQRQVEDVARGLLGLGIQTGEKVAILSSTSYEWMLLDLAILTIGAVTVPIYESDSTTQIRHILDDAHVVQVFTATAQQAELVESVEAPSVRSVDALDRGALRTILTAGRDVAPSALDERATHFTVDDMATIIYTSGTTGVPKGVVLTHGNFVGTAEAVRQALPDVIDAPSLRMLLFLPLAHVLARFVMHALLSARGVIAFSPDVKRLLTDIEAFQPTILLAVPRVLEKVYNAASAKAGSGLKRQIFGWSAKQSRHWSAAKEGLFGPSPLLRARHSIADKLVLSKVRSVLGPNLEYIVCGGAPLSLELAHFFGGTGITVIQGYGLSETTGPIAAQLPGYSPMGTVGPILPGNAVKISDEGEILIKGVSVMQGYHNLPEETSQAIQDGWFHTGDLGSVDRKGNIRITGRKKEIIVTAGGKNVSPEILEDSLVTHPLIGHVVAVGEARPYIGALITLDPDMLPGWLSAHGLDVVDASTAADLPEVQESLRKAIMRANKKVSRAESIRRFRIVDTTFTVENGYLTPSLKLRRSAVVADFAHEVDAVYEHGFDVPHESSGKRK</sequence>
<dbReference type="PANTHER" id="PTHR43272:SF33">
    <property type="entry name" value="AMP-BINDING DOMAIN-CONTAINING PROTEIN-RELATED"/>
    <property type="match status" value="1"/>
</dbReference>
<dbReference type="GO" id="GO:0004467">
    <property type="term" value="F:long-chain fatty acid-CoA ligase activity"/>
    <property type="evidence" value="ECO:0007669"/>
    <property type="project" value="TreeGrafter"/>
</dbReference>
<dbReference type="PANTHER" id="PTHR43272">
    <property type="entry name" value="LONG-CHAIN-FATTY-ACID--COA LIGASE"/>
    <property type="match status" value="1"/>
</dbReference>
<keyword evidence="1" id="KW-0547">Nucleotide-binding</keyword>
<protein>
    <submittedName>
        <fullName evidence="4">Long-chain fatty acid--CoA ligase</fullName>
    </submittedName>
</protein>
<dbReference type="InterPro" id="IPR020845">
    <property type="entry name" value="AMP-binding_CS"/>
</dbReference>
<reference evidence="4 5" key="1">
    <citation type="submission" date="2018-11" db="EMBL/GenBank/DDBJ databases">
        <title>Genomes From Bacteria Associated with the Canine Oral Cavity: a Test Case for Automated Genome-Based Taxonomic Assignment.</title>
        <authorList>
            <person name="Coil D.A."/>
            <person name="Jospin G."/>
            <person name="Darling A.E."/>
            <person name="Wallis C."/>
            <person name="Davis I.J."/>
            <person name="Harris S."/>
            <person name="Eisen J.A."/>
            <person name="Holcombe L.J."/>
            <person name="O'Flynn C."/>
        </authorList>
    </citation>
    <scope>NUCLEOTIDE SEQUENCE [LARGE SCALE GENOMIC DNA]</scope>
    <source>
        <strain evidence="4 5">OH770</strain>
    </source>
</reference>
<keyword evidence="5" id="KW-1185">Reference proteome</keyword>
<evidence type="ECO:0000256" key="2">
    <source>
        <dbReference type="ARBA" id="ARBA00022840"/>
    </source>
</evidence>
<dbReference type="Proteomes" id="UP000280444">
    <property type="component" value="Unassembled WGS sequence"/>
</dbReference>
<dbReference type="Gene3D" id="3.40.50.12780">
    <property type="entry name" value="N-terminal domain of ligase-like"/>
    <property type="match status" value="1"/>
</dbReference>
<dbReference type="InterPro" id="IPR042099">
    <property type="entry name" value="ANL_N_sf"/>
</dbReference>
<name>A0A3P1SFZ3_9ACTO</name>
<dbReference type="GO" id="GO:0005524">
    <property type="term" value="F:ATP binding"/>
    <property type="evidence" value="ECO:0007669"/>
    <property type="project" value="UniProtKB-KW"/>
</dbReference>
<dbReference type="GO" id="GO:0016020">
    <property type="term" value="C:membrane"/>
    <property type="evidence" value="ECO:0007669"/>
    <property type="project" value="TreeGrafter"/>
</dbReference>
<organism evidence="4 5">
    <name type="scientific">Schaalia canis</name>
    <dbReference type="NCBI Taxonomy" id="100469"/>
    <lineage>
        <taxon>Bacteria</taxon>
        <taxon>Bacillati</taxon>
        <taxon>Actinomycetota</taxon>
        <taxon>Actinomycetes</taxon>
        <taxon>Actinomycetales</taxon>
        <taxon>Actinomycetaceae</taxon>
        <taxon>Schaalia</taxon>
    </lineage>
</organism>
<feature type="domain" description="AMP-dependent synthetase/ligase" evidence="3">
    <location>
        <begin position="28"/>
        <end position="429"/>
    </location>
</feature>
<keyword evidence="4" id="KW-0436">Ligase</keyword>
<dbReference type="Pfam" id="PF00501">
    <property type="entry name" value="AMP-binding"/>
    <property type="match status" value="1"/>
</dbReference>
<dbReference type="SUPFAM" id="SSF56801">
    <property type="entry name" value="Acetyl-CoA synthetase-like"/>
    <property type="match status" value="1"/>
</dbReference>
<dbReference type="OrthoDB" id="9803968at2"/>
<evidence type="ECO:0000313" key="5">
    <source>
        <dbReference type="Proteomes" id="UP000280444"/>
    </source>
</evidence>
<evidence type="ECO:0000259" key="3">
    <source>
        <dbReference type="Pfam" id="PF00501"/>
    </source>
</evidence>